<dbReference type="Pfam" id="PF13966">
    <property type="entry name" value="zf-RVT"/>
    <property type="match status" value="1"/>
</dbReference>
<dbReference type="InterPro" id="IPR002156">
    <property type="entry name" value="RNaseH_domain"/>
</dbReference>
<proteinExistence type="predicted"/>
<evidence type="ECO:0000313" key="2">
    <source>
        <dbReference type="EMBL" id="KAG2610666.1"/>
    </source>
</evidence>
<dbReference type="AlphaFoldDB" id="A0A8T0TPI1"/>
<dbReference type="InterPro" id="IPR026960">
    <property type="entry name" value="RVT-Znf"/>
</dbReference>
<dbReference type="GO" id="GO:0004523">
    <property type="term" value="F:RNA-DNA hybrid ribonuclease activity"/>
    <property type="evidence" value="ECO:0007669"/>
    <property type="project" value="InterPro"/>
</dbReference>
<gene>
    <name evidence="2" type="ORF">PVAP13_4KG176206</name>
</gene>
<dbReference type="PROSITE" id="PS50879">
    <property type="entry name" value="RNASE_H_1"/>
    <property type="match status" value="1"/>
</dbReference>
<organism evidence="2 3">
    <name type="scientific">Panicum virgatum</name>
    <name type="common">Blackwell switchgrass</name>
    <dbReference type="NCBI Taxonomy" id="38727"/>
    <lineage>
        <taxon>Eukaryota</taxon>
        <taxon>Viridiplantae</taxon>
        <taxon>Streptophyta</taxon>
        <taxon>Embryophyta</taxon>
        <taxon>Tracheophyta</taxon>
        <taxon>Spermatophyta</taxon>
        <taxon>Magnoliopsida</taxon>
        <taxon>Liliopsida</taxon>
        <taxon>Poales</taxon>
        <taxon>Poaceae</taxon>
        <taxon>PACMAD clade</taxon>
        <taxon>Panicoideae</taxon>
        <taxon>Panicodae</taxon>
        <taxon>Paniceae</taxon>
        <taxon>Panicinae</taxon>
        <taxon>Panicum</taxon>
        <taxon>Panicum sect. Hiantes</taxon>
    </lineage>
</organism>
<evidence type="ECO:0000259" key="1">
    <source>
        <dbReference type="PROSITE" id="PS50879"/>
    </source>
</evidence>
<dbReference type="GO" id="GO:0003676">
    <property type="term" value="F:nucleic acid binding"/>
    <property type="evidence" value="ECO:0007669"/>
    <property type="project" value="InterPro"/>
</dbReference>
<reference evidence="2" key="1">
    <citation type="submission" date="2020-05" db="EMBL/GenBank/DDBJ databases">
        <title>WGS assembly of Panicum virgatum.</title>
        <authorList>
            <person name="Lovell J.T."/>
            <person name="Jenkins J."/>
            <person name="Shu S."/>
            <person name="Juenger T.E."/>
            <person name="Schmutz J."/>
        </authorList>
    </citation>
    <scope>NUCLEOTIDE SEQUENCE</scope>
    <source>
        <strain evidence="2">AP13</strain>
    </source>
</reference>
<dbReference type="Proteomes" id="UP000823388">
    <property type="component" value="Chromosome 4K"/>
</dbReference>
<accession>A0A8T0TPI1</accession>
<dbReference type="EMBL" id="CM029043">
    <property type="protein sequence ID" value="KAG2610666.1"/>
    <property type="molecule type" value="Genomic_DNA"/>
</dbReference>
<comment type="caution">
    <text evidence="2">The sequence shown here is derived from an EMBL/GenBank/DDBJ whole genome shotgun (WGS) entry which is preliminary data.</text>
</comment>
<name>A0A8T0TPI1_PANVG</name>
<feature type="domain" description="RNase H type-1" evidence="1">
    <location>
        <begin position="126"/>
        <end position="159"/>
    </location>
</feature>
<protein>
    <recommendedName>
        <fullName evidence="1">RNase H type-1 domain-containing protein</fullName>
    </recommendedName>
</protein>
<evidence type="ECO:0000313" key="3">
    <source>
        <dbReference type="Proteomes" id="UP000823388"/>
    </source>
</evidence>
<keyword evidence="3" id="KW-1185">Reference proteome</keyword>
<sequence length="159" mass="18323">MDVDTKCVLCNRQTEDRGHLFFKCKDAIKVWEILRLEEHMEVLATSSGGAEAVSYILKVKEDVQMKLIVLLWQWWNERNRVREGEKRRGAEDLAYVIEKHAVEFLGIEKEAVVVPNKPVQRWRKPMNEKMKINSDGAFTADTGEGGWGYVIRDGDGMVL</sequence>